<evidence type="ECO:0008006" key="3">
    <source>
        <dbReference type="Google" id="ProtNLM"/>
    </source>
</evidence>
<keyword evidence="2" id="KW-1185">Reference proteome</keyword>
<dbReference type="RefSeq" id="WP_084096963.1">
    <property type="nucleotide sequence ID" value="NZ_FRCY01000002.1"/>
</dbReference>
<accession>A0A1M7KDV4</accession>
<organism evidence="1 2">
    <name type="scientific">Cyclobacterium lianum</name>
    <dbReference type="NCBI Taxonomy" id="388280"/>
    <lineage>
        <taxon>Bacteria</taxon>
        <taxon>Pseudomonadati</taxon>
        <taxon>Bacteroidota</taxon>
        <taxon>Cytophagia</taxon>
        <taxon>Cytophagales</taxon>
        <taxon>Cyclobacteriaceae</taxon>
        <taxon>Cyclobacterium</taxon>
    </lineage>
</organism>
<dbReference type="AlphaFoldDB" id="A0A1M7KDV4"/>
<dbReference type="PROSITE" id="PS51257">
    <property type="entry name" value="PROKAR_LIPOPROTEIN"/>
    <property type="match status" value="1"/>
</dbReference>
<dbReference type="EMBL" id="FRCY01000002">
    <property type="protein sequence ID" value="SHM63391.1"/>
    <property type="molecule type" value="Genomic_DNA"/>
</dbReference>
<gene>
    <name evidence="1" type="ORF">SAMN04488057_102406</name>
</gene>
<name>A0A1M7KDV4_9BACT</name>
<evidence type="ECO:0000313" key="2">
    <source>
        <dbReference type="Proteomes" id="UP000184513"/>
    </source>
</evidence>
<dbReference type="Pfam" id="PF13970">
    <property type="entry name" value="DUF4221"/>
    <property type="match status" value="1"/>
</dbReference>
<dbReference type="InterPro" id="IPR025316">
    <property type="entry name" value="DUF4221"/>
</dbReference>
<proteinExistence type="predicted"/>
<evidence type="ECO:0000313" key="1">
    <source>
        <dbReference type="EMBL" id="SHM63391.1"/>
    </source>
</evidence>
<protein>
    <recommendedName>
        <fullName evidence="3">DUF4221 domain-containing protein</fullName>
    </recommendedName>
</protein>
<sequence>MKQSIIILLCVTMLACGGSDGGENGDQVRLSYAIDTVMVHPGQEILYVNSSLYQAQLSKDKKHLYNFNQTDFAIEKINLDELAFEEKITLSKEGPDGVGQYFYGFLLKDENSLLIRCYNQDNIVDFNGKKKNQFDFKKVGDETERLSDTESLISAVLLPDQTDVYYGLISSWEEGNTEVAKILVEEDKIQRYDLPIFEKAKKFEIQIADGGRFTMGKYIINAGDKLIVGVEGTNEMYVLDEDTGAALHHEYTSELTATEKKGNYPSQVGGIEDFAGIYRRIYEEVGFLPPVWDEVNEVYYRFSFIMEFDDNAEKPEGSPFQQPSGAKVFLTVYDKDLNMLTESAIPQMKNRPPFHFAKDGKLWVFENIEDEMGFVQFSFDL</sequence>
<reference evidence="1 2" key="1">
    <citation type="submission" date="2016-11" db="EMBL/GenBank/DDBJ databases">
        <authorList>
            <person name="Jaros S."/>
            <person name="Januszkiewicz K."/>
            <person name="Wedrychowicz H."/>
        </authorList>
    </citation>
    <scope>NUCLEOTIDE SEQUENCE [LARGE SCALE GENOMIC DNA]</scope>
    <source>
        <strain evidence="1 2">CGMCC 1.6102</strain>
    </source>
</reference>
<dbReference type="OrthoDB" id="833511at2"/>
<dbReference type="Proteomes" id="UP000184513">
    <property type="component" value="Unassembled WGS sequence"/>
</dbReference>